<gene>
    <name evidence="4" type="ORF">GTP77_01890</name>
</gene>
<dbReference type="PANTHER" id="PTHR42943">
    <property type="entry name" value="GLUTATHIONE S-TRANSFERASE KAPPA"/>
    <property type="match status" value="1"/>
</dbReference>
<comment type="similarity">
    <text evidence="1">Belongs to the GST superfamily. NadH family.</text>
</comment>
<comment type="catalytic activity">
    <reaction evidence="1">
        <text>2-hydroxychromene-2-carboxylate = (3E)-4-(2-hydroxyphenyl)-2-oxobut-3-enoate</text>
        <dbReference type="Rhea" id="RHEA:27401"/>
        <dbReference type="ChEBI" id="CHEBI:59350"/>
        <dbReference type="ChEBI" id="CHEBI:59353"/>
        <dbReference type="EC" id="5.99.1.4"/>
    </reaction>
</comment>
<feature type="active site" description="Nucleophile" evidence="2">
    <location>
        <position position="12"/>
    </location>
</feature>
<dbReference type="GO" id="GO:1901170">
    <property type="term" value="P:naphthalene catabolic process"/>
    <property type="evidence" value="ECO:0007669"/>
    <property type="project" value="InterPro"/>
</dbReference>
<dbReference type="PANTHER" id="PTHR42943:SF2">
    <property type="entry name" value="GLUTATHIONE S-TRANSFERASE KAPPA 1"/>
    <property type="match status" value="1"/>
</dbReference>
<dbReference type="GO" id="GO:0004364">
    <property type="term" value="F:glutathione transferase activity"/>
    <property type="evidence" value="ECO:0007669"/>
    <property type="project" value="TreeGrafter"/>
</dbReference>
<dbReference type="Pfam" id="PF01323">
    <property type="entry name" value="DSBA"/>
    <property type="match status" value="1"/>
</dbReference>
<dbReference type="RefSeq" id="WP_161070448.1">
    <property type="nucleotide sequence ID" value="NZ_CP086370.1"/>
</dbReference>
<dbReference type="GO" id="GO:0006749">
    <property type="term" value="P:glutathione metabolic process"/>
    <property type="evidence" value="ECO:0007669"/>
    <property type="project" value="TreeGrafter"/>
</dbReference>
<reference evidence="4 5" key="1">
    <citation type="submission" date="2019-12" db="EMBL/GenBank/DDBJ databases">
        <title>Novel species isolated from a subtropical stream in China.</title>
        <authorList>
            <person name="Lu H."/>
        </authorList>
    </citation>
    <scope>NUCLEOTIDE SEQUENCE [LARGE SCALE GENOMIC DNA]</scope>
    <source>
        <strain evidence="4 5">FT127W</strain>
    </source>
</reference>
<evidence type="ECO:0000256" key="2">
    <source>
        <dbReference type="PIRSR" id="PIRSR006386-1"/>
    </source>
</evidence>
<dbReference type="PIRSF" id="PIRSF006386">
    <property type="entry name" value="HCCAis_GSTk"/>
    <property type="match status" value="1"/>
</dbReference>
<dbReference type="Gene3D" id="3.40.30.10">
    <property type="entry name" value="Glutaredoxin"/>
    <property type="match status" value="1"/>
</dbReference>
<dbReference type="GO" id="GO:0004602">
    <property type="term" value="F:glutathione peroxidase activity"/>
    <property type="evidence" value="ECO:0007669"/>
    <property type="project" value="TreeGrafter"/>
</dbReference>
<keyword evidence="5" id="KW-1185">Reference proteome</keyword>
<dbReference type="AlphaFoldDB" id="A0A7X4H7D7"/>
<dbReference type="SUPFAM" id="SSF52833">
    <property type="entry name" value="Thioredoxin-like"/>
    <property type="match status" value="1"/>
</dbReference>
<protein>
    <recommendedName>
        <fullName evidence="1">2-hydroxychromene-2-carboxylate isomerase</fullName>
        <ecNumber evidence="1">5.99.1.4</ecNumber>
    </recommendedName>
</protein>
<dbReference type="GO" id="GO:0018845">
    <property type="term" value="F:2-hydroxychromene-2-carboxylate isomerase activity"/>
    <property type="evidence" value="ECO:0007669"/>
    <property type="project" value="UniProtKB-UniRule"/>
</dbReference>
<evidence type="ECO:0000313" key="5">
    <source>
        <dbReference type="Proteomes" id="UP000450676"/>
    </source>
</evidence>
<dbReference type="CDD" id="cd03022">
    <property type="entry name" value="DsbA_HCCA_Iso"/>
    <property type="match status" value="1"/>
</dbReference>
<evidence type="ECO:0000259" key="3">
    <source>
        <dbReference type="Pfam" id="PF01323"/>
    </source>
</evidence>
<accession>A0A7X4H7D7</accession>
<name>A0A7X4H7D7_9BURK</name>
<dbReference type="EMBL" id="WWCU01000001">
    <property type="protein sequence ID" value="MYN06081.1"/>
    <property type="molecule type" value="Genomic_DNA"/>
</dbReference>
<organism evidence="4 5">
    <name type="scientific">Pseudoduganella aquatica</name>
    <dbReference type="NCBI Taxonomy" id="2660641"/>
    <lineage>
        <taxon>Bacteria</taxon>
        <taxon>Pseudomonadati</taxon>
        <taxon>Pseudomonadota</taxon>
        <taxon>Betaproteobacteria</taxon>
        <taxon>Burkholderiales</taxon>
        <taxon>Oxalobacteraceae</taxon>
        <taxon>Telluria group</taxon>
        <taxon>Pseudoduganella</taxon>
    </lineage>
</organism>
<proteinExistence type="inferred from homology"/>
<dbReference type="Proteomes" id="UP000450676">
    <property type="component" value="Unassembled WGS sequence"/>
</dbReference>
<keyword evidence="1 4" id="KW-0413">Isomerase</keyword>
<dbReference type="InterPro" id="IPR036249">
    <property type="entry name" value="Thioredoxin-like_sf"/>
</dbReference>
<dbReference type="EC" id="5.99.1.4" evidence="1"/>
<sequence>MDAIDFYFDFASPYGYFAATCIDELAARHRRQVRWHPIMMAAVFQETGGMPLPMVPIKGHYVLHDIDRTARQHGIAYRQPATFPQLLLGAPRAMLWIRQQYGEEQAVRYAKRCMHAYFADRVDLADDEVLGGIAAGLGIPADAVLAAIRSREVKELLKQETSDAMARGVFGSPFVIADKEPFWGFDRFGQLEAWLAGGGVSWSYWARKPRIVSSLGHRTAPRVAGA</sequence>
<comment type="caution">
    <text evidence="4">The sequence shown here is derived from an EMBL/GenBank/DDBJ whole genome shotgun (WGS) entry which is preliminary data.</text>
</comment>
<feature type="domain" description="DSBA-like thioredoxin" evidence="3">
    <location>
        <begin position="4"/>
        <end position="193"/>
    </location>
</feature>
<dbReference type="InterPro" id="IPR001853">
    <property type="entry name" value="DSBA-like_thioredoxin_dom"/>
</dbReference>
<dbReference type="InterPro" id="IPR051924">
    <property type="entry name" value="GST_Kappa/NadH"/>
</dbReference>
<evidence type="ECO:0000256" key="1">
    <source>
        <dbReference type="PIRNR" id="PIRNR006386"/>
    </source>
</evidence>
<evidence type="ECO:0000313" key="4">
    <source>
        <dbReference type="EMBL" id="MYN06081.1"/>
    </source>
</evidence>
<dbReference type="InterPro" id="IPR044087">
    <property type="entry name" value="NahD-like"/>
</dbReference>
<dbReference type="InterPro" id="IPR014440">
    <property type="entry name" value="HCCAis_GSTk"/>
</dbReference>